<evidence type="ECO:0000313" key="11">
    <source>
        <dbReference type="EMBL" id="SDA02577.1"/>
    </source>
</evidence>
<evidence type="ECO:0000256" key="9">
    <source>
        <dbReference type="RuleBase" id="RU361171"/>
    </source>
</evidence>
<protein>
    <recommendedName>
        <fullName evidence="3 9">Glutamate decarboxylase</fullName>
        <ecNumber evidence="3 9">4.1.1.15</ecNumber>
    </recommendedName>
</protein>
<keyword evidence="5 8" id="KW-0456">Lyase</keyword>
<dbReference type="Gene3D" id="3.40.640.10">
    <property type="entry name" value="Type I PLP-dependent aspartate aminotransferase-like (Major domain)"/>
    <property type="match status" value="1"/>
</dbReference>
<evidence type="ECO:0000256" key="5">
    <source>
        <dbReference type="ARBA" id="ARBA00023239"/>
    </source>
</evidence>
<dbReference type="GO" id="GO:0006538">
    <property type="term" value="P:L-glutamate catabolic process"/>
    <property type="evidence" value="ECO:0007669"/>
    <property type="project" value="TreeGrafter"/>
</dbReference>
<dbReference type="InterPro" id="IPR010107">
    <property type="entry name" value="Glutamate_decarboxylase"/>
</dbReference>
<dbReference type="SUPFAM" id="SSF53383">
    <property type="entry name" value="PLP-dependent transferases"/>
    <property type="match status" value="1"/>
</dbReference>
<evidence type="ECO:0000256" key="3">
    <source>
        <dbReference type="ARBA" id="ARBA00012421"/>
    </source>
</evidence>
<gene>
    <name evidence="11" type="ORF">BZ3500_MVSOF-1268-A1-R1_CHR7-2G09502</name>
</gene>
<dbReference type="FunFam" id="4.10.280.50:FF:000001">
    <property type="entry name" value="Glutamate decarboxylase"/>
    <property type="match status" value="1"/>
</dbReference>
<dbReference type="AlphaFoldDB" id="A0A2X0NC31"/>
<feature type="compositionally biased region" description="Basic and acidic residues" evidence="10">
    <location>
        <begin position="540"/>
        <end position="556"/>
    </location>
</feature>
<dbReference type="EMBL" id="FMWP01000126">
    <property type="protein sequence ID" value="SDA02577.1"/>
    <property type="molecule type" value="Genomic_DNA"/>
</dbReference>
<evidence type="ECO:0000256" key="8">
    <source>
        <dbReference type="RuleBase" id="RU000382"/>
    </source>
</evidence>
<dbReference type="FunFam" id="3.40.640.10:FF:000017">
    <property type="entry name" value="Glutamate decarboxylase"/>
    <property type="match status" value="1"/>
</dbReference>
<comment type="cofactor">
    <cofactor evidence="1 7 8">
        <name>pyridoxal 5'-phosphate</name>
        <dbReference type="ChEBI" id="CHEBI:597326"/>
    </cofactor>
</comment>
<dbReference type="PANTHER" id="PTHR43321">
    <property type="entry name" value="GLUTAMATE DECARBOXYLASE"/>
    <property type="match status" value="1"/>
</dbReference>
<evidence type="ECO:0000313" key="12">
    <source>
        <dbReference type="Proteomes" id="UP000249723"/>
    </source>
</evidence>
<dbReference type="NCBIfam" id="TIGR01788">
    <property type="entry name" value="Glu-decarb-GAD"/>
    <property type="match status" value="1"/>
</dbReference>
<feature type="compositionally biased region" description="Basic residues" evidence="10">
    <location>
        <begin position="573"/>
        <end position="584"/>
    </location>
</feature>
<comment type="catalytic activity">
    <reaction evidence="6 9">
        <text>L-glutamate + H(+) = 4-aminobutanoate + CO2</text>
        <dbReference type="Rhea" id="RHEA:17785"/>
        <dbReference type="ChEBI" id="CHEBI:15378"/>
        <dbReference type="ChEBI" id="CHEBI:16526"/>
        <dbReference type="ChEBI" id="CHEBI:29985"/>
        <dbReference type="ChEBI" id="CHEBI:59888"/>
        <dbReference type="EC" id="4.1.1.15"/>
    </reaction>
</comment>
<proteinExistence type="inferred from homology"/>
<name>A0A2X0NC31_9BASI</name>
<reference evidence="12" key="1">
    <citation type="submission" date="2016-10" db="EMBL/GenBank/DDBJ databases">
        <authorList>
            <person name="Jeantristanb JTB J.-T."/>
            <person name="Ricardo R."/>
        </authorList>
    </citation>
    <scope>NUCLEOTIDE SEQUENCE [LARGE SCALE GENOMIC DNA]</scope>
</reference>
<dbReference type="STRING" id="289078.A0A2X0NC31"/>
<evidence type="ECO:0000256" key="4">
    <source>
        <dbReference type="ARBA" id="ARBA00022898"/>
    </source>
</evidence>
<dbReference type="InterPro" id="IPR015424">
    <property type="entry name" value="PyrdxlP-dep_Trfase"/>
</dbReference>
<dbReference type="Gene3D" id="3.90.1150.160">
    <property type="match status" value="1"/>
</dbReference>
<keyword evidence="9" id="KW-0210">Decarboxylase</keyword>
<dbReference type="Proteomes" id="UP000249723">
    <property type="component" value="Unassembled WGS sequence"/>
</dbReference>
<dbReference type="GO" id="GO:0030170">
    <property type="term" value="F:pyridoxal phosphate binding"/>
    <property type="evidence" value="ECO:0007669"/>
    <property type="project" value="InterPro"/>
</dbReference>
<dbReference type="Gene3D" id="4.10.280.50">
    <property type="match status" value="1"/>
</dbReference>
<feature type="modified residue" description="N6-(pyridoxal phosphate)lysine" evidence="7">
    <location>
        <position position="352"/>
    </location>
</feature>
<evidence type="ECO:0000256" key="2">
    <source>
        <dbReference type="ARBA" id="ARBA00009533"/>
    </source>
</evidence>
<sequence>MYPRAAINNTCLVERSCGCAAPIDRRCNWSFVAPCLFPHAPEPPPPGYTTPLASNREAMVLSTVPADSRVKDSPSEAHHVSSTVYGNSLARNGIRRFELPEQELPATVVQRFISDELLLDGNPALNLASFVTTYQEPEAERLMLANLSKNFIDVEEYPSMGEIETRCVNIVARLTYLDPSLFNAPLTDHKAEALGVSTIGSSEAIILAVLAAKRRWQIKRRAEGKSTEKPNLVMNAAVQVCWEKAARYLEVEERYWYCRPEAYVMDPKECAELCDENTILVCAILGTTYTGQYEDIKGINDEVAKVNKEKGLDVHIHVDGASGGFVAPFVMPDLEWDFRLPLVCSINASGHKYGLAYAGVGWLVFREKKYLPDEVVFTVNYLGSPQSSFTLNFSKSGVQVLGQYYQFLRLGRSGYESIMSNLTCTADYLSQQVLKLGGGDLFELMSETEGRGLPLVAWRIVKADVGFDEFAIAGHLRQRGWIVPAYTMAPHTDQMKMLRVVVREDFSRSRCEQFVRDLKHTVEYLSKAPKVVAEALAGKTPHEVDQDAEKQSEHHPASHAAKTKHVEHEKHSLRGKHKKTHAVC</sequence>
<keyword evidence="12" id="KW-1185">Reference proteome</keyword>
<keyword evidence="4 7" id="KW-0663">Pyridoxal phosphate</keyword>
<dbReference type="Pfam" id="PF00282">
    <property type="entry name" value="Pyridoxal_deC"/>
    <property type="match status" value="1"/>
</dbReference>
<accession>A0A2X0NC31</accession>
<evidence type="ECO:0000256" key="1">
    <source>
        <dbReference type="ARBA" id="ARBA00001933"/>
    </source>
</evidence>
<dbReference type="PANTHER" id="PTHR43321:SF6">
    <property type="entry name" value="GLUTAMATE DECARBOXYLASE"/>
    <property type="match status" value="1"/>
</dbReference>
<dbReference type="GO" id="GO:0004351">
    <property type="term" value="F:glutamate decarboxylase activity"/>
    <property type="evidence" value="ECO:0007669"/>
    <property type="project" value="UniProtKB-EC"/>
</dbReference>
<comment type="similarity">
    <text evidence="2 8">Belongs to the group II decarboxylase family.</text>
</comment>
<evidence type="ECO:0000256" key="7">
    <source>
        <dbReference type="PIRSR" id="PIRSR602129-50"/>
    </source>
</evidence>
<dbReference type="GO" id="GO:0005829">
    <property type="term" value="C:cytosol"/>
    <property type="evidence" value="ECO:0007669"/>
    <property type="project" value="TreeGrafter"/>
</dbReference>
<evidence type="ECO:0000256" key="6">
    <source>
        <dbReference type="ARBA" id="ARBA00048868"/>
    </source>
</evidence>
<organism evidence="11 12">
    <name type="scientific">Microbotryum saponariae</name>
    <dbReference type="NCBI Taxonomy" id="289078"/>
    <lineage>
        <taxon>Eukaryota</taxon>
        <taxon>Fungi</taxon>
        <taxon>Dikarya</taxon>
        <taxon>Basidiomycota</taxon>
        <taxon>Pucciniomycotina</taxon>
        <taxon>Microbotryomycetes</taxon>
        <taxon>Microbotryales</taxon>
        <taxon>Microbotryaceae</taxon>
        <taxon>Microbotryum</taxon>
    </lineage>
</organism>
<feature type="region of interest" description="Disordered" evidence="10">
    <location>
        <begin position="540"/>
        <end position="584"/>
    </location>
</feature>
<dbReference type="InterPro" id="IPR015421">
    <property type="entry name" value="PyrdxlP-dep_Trfase_major"/>
</dbReference>
<dbReference type="InterPro" id="IPR002129">
    <property type="entry name" value="PyrdxlP-dep_de-COase"/>
</dbReference>
<dbReference type="OrthoDB" id="5152799at2759"/>
<evidence type="ECO:0000256" key="10">
    <source>
        <dbReference type="SAM" id="MobiDB-lite"/>
    </source>
</evidence>
<dbReference type="EC" id="4.1.1.15" evidence="3 9"/>